<dbReference type="STRING" id="1935.B1H20_14660"/>
<accession>A0A1V0UM83</accession>
<dbReference type="EMBL" id="CP020570">
    <property type="protein sequence ID" value="ARF66190.1"/>
    <property type="molecule type" value="Genomic_DNA"/>
</dbReference>
<reference evidence="1 2" key="1">
    <citation type="submission" date="2017-03" db="EMBL/GenBank/DDBJ databases">
        <title>Complete Genome Sequence of a natural compounds producer, Streptomyces violaceus S21.</title>
        <authorList>
            <person name="Zhong C."/>
            <person name="Zhao Z."/>
            <person name="Fu J."/>
            <person name="Zong G."/>
            <person name="Qin R."/>
            <person name="Cao G."/>
        </authorList>
    </citation>
    <scope>NUCLEOTIDE SEQUENCE [LARGE SCALE GENOMIC DNA]</scope>
    <source>
        <strain evidence="1 2">S21</strain>
    </source>
</reference>
<dbReference type="KEGG" id="svu:B1H20_14660"/>
<organism evidence="1 2">
    <name type="scientific">Streptomyces violaceoruber</name>
    <dbReference type="NCBI Taxonomy" id="1935"/>
    <lineage>
        <taxon>Bacteria</taxon>
        <taxon>Bacillati</taxon>
        <taxon>Actinomycetota</taxon>
        <taxon>Actinomycetes</taxon>
        <taxon>Kitasatosporales</taxon>
        <taxon>Streptomycetaceae</taxon>
        <taxon>Streptomyces</taxon>
        <taxon>Streptomyces violaceoruber group</taxon>
    </lineage>
</organism>
<protein>
    <submittedName>
        <fullName evidence="1">Uncharacterized protein</fullName>
    </submittedName>
</protein>
<dbReference type="AlphaFoldDB" id="A0A1V0UM83"/>
<sequence length="98" mass="9708">MRSVEGVAGGAPAGSGTAVYCPERGVTLLRRGGPVAAADASGGVILLLDSLSVGVDGPCSVVCRSALVTDLADVHALCRCSECVCPCHGMPADLREPG</sequence>
<evidence type="ECO:0000313" key="2">
    <source>
        <dbReference type="Proteomes" id="UP000192445"/>
    </source>
</evidence>
<dbReference type="Proteomes" id="UP000192445">
    <property type="component" value="Chromosome"/>
</dbReference>
<gene>
    <name evidence="1" type="ORF">B1H20_14660</name>
</gene>
<evidence type="ECO:0000313" key="1">
    <source>
        <dbReference type="EMBL" id="ARF66190.1"/>
    </source>
</evidence>
<name>A0A1V0UM83_STRVN</name>
<proteinExistence type="predicted"/>